<keyword evidence="1" id="KW-0812">Transmembrane</keyword>
<evidence type="ECO:0000256" key="1">
    <source>
        <dbReference type="SAM" id="Phobius"/>
    </source>
</evidence>
<keyword evidence="1" id="KW-1133">Transmembrane helix</keyword>
<accession>A0ABN8ZKK9</accession>
<keyword evidence="1" id="KW-0472">Membrane</keyword>
<reference evidence="2" key="1">
    <citation type="submission" date="2023-04" db="EMBL/GenBank/DDBJ databases">
        <authorList>
            <consortium name="ELIXIR-Norway"/>
        </authorList>
    </citation>
    <scope>NUCLEOTIDE SEQUENCE [LARGE SCALE GENOMIC DNA]</scope>
</reference>
<evidence type="ECO:0000313" key="3">
    <source>
        <dbReference type="Proteomes" id="UP001176941"/>
    </source>
</evidence>
<proteinExistence type="predicted"/>
<dbReference type="Proteomes" id="UP001176941">
    <property type="component" value="Chromosome 4"/>
</dbReference>
<gene>
    <name evidence="2" type="ORF">MRATA1EN1_LOCUS23412</name>
</gene>
<name>A0ABN8ZKK9_RANTA</name>
<feature type="transmembrane region" description="Helical" evidence="1">
    <location>
        <begin position="72"/>
        <end position="89"/>
    </location>
</feature>
<protein>
    <submittedName>
        <fullName evidence="2">Uncharacterized protein</fullName>
    </submittedName>
</protein>
<dbReference type="EMBL" id="OX459940">
    <property type="protein sequence ID" value="CAI9174450.1"/>
    <property type="molecule type" value="Genomic_DNA"/>
</dbReference>
<keyword evidence="3" id="KW-1185">Reference proteome</keyword>
<sequence length="100" mass="11260">MDYSPPGSSVHGISRQECWSGLPFPSPGDCPDPGIKPGSPALQADSLPSEPPGKLYYRLCILILSGNTYHKYFFQVCHLSFLIKLIFFYKKTFTFKKLNQ</sequence>
<evidence type="ECO:0000313" key="2">
    <source>
        <dbReference type="EMBL" id="CAI9174450.1"/>
    </source>
</evidence>
<organism evidence="2 3">
    <name type="scientific">Rangifer tarandus platyrhynchus</name>
    <name type="common">Svalbard reindeer</name>
    <dbReference type="NCBI Taxonomy" id="3082113"/>
    <lineage>
        <taxon>Eukaryota</taxon>
        <taxon>Metazoa</taxon>
        <taxon>Chordata</taxon>
        <taxon>Craniata</taxon>
        <taxon>Vertebrata</taxon>
        <taxon>Euteleostomi</taxon>
        <taxon>Mammalia</taxon>
        <taxon>Eutheria</taxon>
        <taxon>Laurasiatheria</taxon>
        <taxon>Artiodactyla</taxon>
        <taxon>Ruminantia</taxon>
        <taxon>Pecora</taxon>
        <taxon>Cervidae</taxon>
        <taxon>Odocoileinae</taxon>
        <taxon>Rangifer</taxon>
    </lineage>
</organism>